<organism evidence="2">
    <name type="scientific">Escherichia coli</name>
    <dbReference type="NCBI Taxonomy" id="562"/>
    <lineage>
        <taxon>Bacteria</taxon>
        <taxon>Pseudomonadati</taxon>
        <taxon>Pseudomonadota</taxon>
        <taxon>Gammaproteobacteria</taxon>
        <taxon>Enterobacterales</taxon>
        <taxon>Enterobacteriaceae</taxon>
        <taxon>Escherichia</taxon>
    </lineage>
</organism>
<protein>
    <submittedName>
        <fullName evidence="2">WfgL</fullName>
    </submittedName>
</protein>
<sequence length="257" mass="30597">MRLMANIYIATHKNYPFPPGYIPLHVGKRLSSVYVPNAIGDDSKNNISDLNPFFCELTGLYWIWQNDADDVIGLVHYRRYFKHKNDYITIKNKKIASCNDLIKEFDSYDLILPKPSYLFKKTLKEQYIKYHHEDDLIKLRQIIEKKYPDYISTFDTVLNGNKGYYCNMFIAKKNIIEPYFQWVFDILFELKSSLDISGYDDYQKRVFGFLSERLFAVWIEYNKNRIQITHRSVVEIESNKVISVKRYIRNFLAKLTG</sequence>
<feature type="domain" description="DUF4422" evidence="1">
    <location>
        <begin position="7"/>
        <end position="222"/>
    </location>
</feature>
<proteinExistence type="predicted"/>
<evidence type="ECO:0000259" key="1">
    <source>
        <dbReference type="Pfam" id="PF14393"/>
    </source>
</evidence>
<dbReference type="Pfam" id="PF14393">
    <property type="entry name" value="DUF4422"/>
    <property type="match status" value="1"/>
</dbReference>
<gene>
    <name evidence="2" type="primary">wfgL</name>
</gene>
<accession>B5L3N0</accession>
<dbReference type="EMBL" id="EU294177">
    <property type="protein sequence ID" value="ACA24900.1"/>
    <property type="molecule type" value="Genomic_DNA"/>
</dbReference>
<dbReference type="InterPro" id="IPR025536">
    <property type="entry name" value="DUF4422"/>
</dbReference>
<name>B5L3N0_ECOLX</name>
<dbReference type="AlphaFoldDB" id="B5L3N0"/>
<reference evidence="2" key="1">
    <citation type="journal article" date="2008" name="FEMS Microbiol. Rev.">
        <title>Structure and genetics of Shigella O antigens.</title>
        <authorList>
            <person name="Liu B."/>
            <person name="Knirel Y.A."/>
            <person name="Feng L."/>
            <person name="Perepelov A.V."/>
            <person name="Senchenkova S.N."/>
            <person name="Wang Q."/>
            <person name="Reeves P.R."/>
            <person name="Wang L."/>
        </authorList>
    </citation>
    <scope>NUCLEOTIDE SEQUENCE</scope>
</reference>
<evidence type="ECO:0000313" key="2">
    <source>
        <dbReference type="EMBL" id="ACA24900.1"/>
    </source>
</evidence>